<feature type="non-terminal residue" evidence="2">
    <location>
        <position position="146"/>
    </location>
</feature>
<proteinExistence type="predicted"/>
<dbReference type="SMART" id="SM00254">
    <property type="entry name" value="ShKT"/>
    <property type="match status" value="2"/>
</dbReference>
<evidence type="ECO:0000313" key="3">
    <source>
        <dbReference type="Proteomes" id="UP001152795"/>
    </source>
</evidence>
<organism evidence="2 3">
    <name type="scientific">Paramuricea clavata</name>
    <name type="common">Red gorgonian</name>
    <name type="synonym">Violescent sea-whip</name>
    <dbReference type="NCBI Taxonomy" id="317549"/>
    <lineage>
        <taxon>Eukaryota</taxon>
        <taxon>Metazoa</taxon>
        <taxon>Cnidaria</taxon>
        <taxon>Anthozoa</taxon>
        <taxon>Octocorallia</taxon>
        <taxon>Malacalcyonacea</taxon>
        <taxon>Plexauridae</taxon>
        <taxon>Paramuricea</taxon>
    </lineage>
</organism>
<evidence type="ECO:0000256" key="1">
    <source>
        <dbReference type="PROSITE-ProRule" id="PRU01005"/>
    </source>
</evidence>
<comment type="caution">
    <text evidence="1">Lacks conserved residue(s) required for the propagation of feature annotation.</text>
</comment>
<dbReference type="PROSITE" id="PS51670">
    <property type="entry name" value="SHKT"/>
    <property type="match status" value="1"/>
</dbReference>
<dbReference type="InterPro" id="IPR003582">
    <property type="entry name" value="ShKT_dom"/>
</dbReference>
<dbReference type="EMBL" id="CACRXK020015184">
    <property type="protein sequence ID" value="CAB4028010.1"/>
    <property type="molecule type" value="Genomic_DNA"/>
</dbReference>
<sequence>RGCPKEEDGICKKRVRENCTIARVQFQCPKLCGVCAPFSPKCPEEYPFGCCWNGDKATDIDKSNCPQCVDKSTACNHEAIKKDCDFSKMTEMTRRGCPVTCGACRDYGFKPCEDSDPRCAKMEDTACCEYSEILRDLCKKTCGICS</sequence>
<dbReference type="OrthoDB" id="10372510at2759"/>
<dbReference type="Pfam" id="PF01549">
    <property type="entry name" value="ShK"/>
    <property type="match status" value="2"/>
</dbReference>
<gene>
    <name evidence="2" type="ORF">PACLA_8A000962</name>
</gene>
<comment type="caution">
    <text evidence="2">The sequence shown here is derived from an EMBL/GenBank/DDBJ whole genome shotgun (WGS) entry which is preliminary data.</text>
</comment>
<keyword evidence="3" id="KW-1185">Reference proteome</keyword>
<name>A0A7D9JEQ3_PARCT</name>
<dbReference type="Proteomes" id="UP001152795">
    <property type="component" value="Unassembled WGS sequence"/>
</dbReference>
<reference evidence="2" key="1">
    <citation type="submission" date="2020-04" db="EMBL/GenBank/DDBJ databases">
        <authorList>
            <person name="Alioto T."/>
            <person name="Alioto T."/>
            <person name="Gomez Garrido J."/>
        </authorList>
    </citation>
    <scope>NUCLEOTIDE SEQUENCE</scope>
    <source>
        <strain evidence="2">A484AB</strain>
    </source>
</reference>
<dbReference type="AlphaFoldDB" id="A0A7D9JEQ3"/>
<accession>A0A7D9JEQ3</accession>
<evidence type="ECO:0000313" key="2">
    <source>
        <dbReference type="EMBL" id="CAB4028010.1"/>
    </source>
</evidence>
<protein>
    <submittedName>
        <fullName evidence="2">Uncharacterized protein</fullName>
    </submittedName>
</protein>